<evidence type="ECO:0000313" key="5">
    <source>
        <dbReference type="Proteomes" id="UP000520770"/>
    </source>
</evidence>
<protein>
    <submittedName>
        <fullName evidence="2">Uncharacterized protein</fullName>
    </submittedName>
</protein>
<dbReference type="AlphaFoldDB" id="A0A7W6SDM2"/>
<evidence type="ECO:0000256" key="1">
    <source>
        <dbReference type="SAM" id="MobiDB-lite"/>
    </source>
</evidence>
<evidence type="ECO:0000313" key="6">
    <source>
        <dbReference type="Proteomes" id="UP000524535"/>
    </source>
</evidence>
<evidence type="ECO:0000313" key="4">
    <source>
        <dbReference type="EMBL" id="MBB4449728.1"/>
    </source>
</evidence>
<dbReference type="EMBL" id="JACIGY010000017">
    <property type="protein sequence ID" value="MBB4414911.1"/>
    <property type="molecule type" value="Genomic_DNA"/>
</dbReference>
<dbReference type="Proteomes" id="UP000520770">
    <property type="component" value="Unassembled WGS sequence"/>
</dbReference>
<keyword evidence="6" id="KW-1185">Reference proteome</keyword>
<name>A0A7W6SDM2_9HYPH</name>
<accession>A0A7W6SDM2</accession>
<dbReference type="RefSeq" id="WP_281388899.1">
    <property type="nucleotide sequence ID" value="NZ_JACIGW010000019.1"/>
</dbReference>
<dbReference type="EMBL" id="JACIHM010000022">
    <property type="protein sequence ID" value="MBB4449728.1"/>
    <property type="molecule type" value="Genomic_DNA"/>
</dbReference>
<feature type="compositionally biased region" description="Basic and acidic residues" evidence="1">
    <location>
        <begin position="31"/>
        <end position="41"/>
    </location>
</feature>
<organism evidence="2 5">
    <name type="scientific">Aliirhizobium cellulosilyticum</name>
    <dbReference type="NCBI Taxonomy" id="393664"/>
    <lineage>
        <taxon>Bacteria</taxon>
        <taxon>Pseudomonadati</taxon>
        <taxon>Pseudomonadota</taxon>
        <taxon>Alphaproteobacteria</taxon>
        <taxon>Hyphomicrobiales</taxon>
        <taxon>Rhizobiaceae</taxon>
        <taxon>Aliirhizobium</taxon>
    </lineage>
</organism>
<sequence length="41" mass="4404">MTLIAIGADQTIAPHCSHPPQPGKSHSRAMLADKDLPLERV</sequence>
<evidence type="ECO:0000313" key="7">
    <source>
        <dbReference type="Proteomes" id="UP000576087"/>
    </source>
</evidence>
<proteinExistence type="predicted"/>
<comment type="caution">
    <text evidence="2">The sequence shown here is derived from an EMBL/GenBank/DDBJ whole genome shotgun (WGS) entry which is preliminary data.</text>
</comment>
<dbReference type="Proteomes" id="UP000576087">
    <property type="component" value="Unassembled WGS sequence"/>
</dbReference>
<reference evidence="5 6" key="1">
    <citation type="submission" date="2020-08" db="EMBL/GenBank/DDBJ databases">
        <title>Genomic Encyclopedia of Type Strains, Phase IV (KMG-V): Genome sequencing to study the core and pangenomes of soil and plant-associated prokaryotes.</title>
        <authorList>
            <person name="Whitman W."/>
        </authorList>
    </citation>
    <scope>NUCLEOTIDE SEQUENCE [LARGE SCALE GENOMIC DNA]</scope>
    <source>
        <strain evidence="3 6">SEMIA 444</strain>
        <strain evidence="2 5">SEMIA 448</strain>
        <strain evidence="4 7">SEMIA 452</strain>
    </source>
</reference>
<dbReference type="Proteomes" id="UP000524535">
    <property type="component" value="Unassembled WGS sequence"/>
</dbReference>
<dbReference type="EMBL" id="JACIGW010000019">
    <property type="protein sequence ID" value="MBB4351787.1"/>
    <property type="molecule type" value="Genomic_DNA"/>
</dbReference>
<feature type="region of interest" description="Disordered" evidence="1">
    <location>
        <begin position="8"/>
        <end position="41"/>
    </location>
</feature>
<evidence type="ECO:0000313" key="2">
    <source>
        <dbReference type="EMBL" id="MBB4351787.1"/>
    </source>
</evidence>
<gene>
    <name evidence="3" type="ORF">GGE31_005458</name>
    <name evidence="2" type="ORF">GGE33_005573</name>
    <name evidence="4" type="ORF">GGE35_005588</name>
</gene>
<evidence type="ECO:0000313" key="3">
    <source>
        <dbReference type="EMBL" id="MBB4414911.1"/>
    </source>
</evidence>